<feature type="compositionally biased region" description="Polar residues" evidence="4">
    <location>
        <begin position="435"/>
        <end position="447"/>
    </location>
</feature>
<feature type="signal peptide" evidence="6">
    <location>
        <begin position="1"/>
        <end position="41"/>
    </location>
</feature>
<dbReference type="AlphaFoldDB" id="A0A8C0A0R5"/>
<dbReference type="InterPro" id="IPR000483">
    <property type="entry name" value="Cys-rich_flank_reg_C"/>
</dbReference>
<feature type="compositionally biased region" description="Low complexity" evidence="4">
    <location>
        <begin position="448"/>
        <end position="459"/>
    </location>
</feature>
<dbReference type="Ensembl" id="ENSAZOT00000030812.1">
    <property type="protein sequence ID" value="ENSAZOP00000028785.1"/>
    <property type="gene ID" value="ENSAZOG00000018105.1"/>
</dbReference>
<proteinExistence type="predicted"/>
<evidence type="ECO:0000256" key="2">
    <source>
        <dbReference type="ARBA" id="ARBA00022729"/>
    </source>
</evidence>
<keyword evidence="9" id="KW-1185">Reference proteome</keyword>
<dbReference type="SMART" id="SM00364">
    <property type="entry name" value="LRR_BAC"/>
    <property type="match status" value="5"/>
</dbReference>
<feature type="compositionally biased region" description="Polar residues" evidence="4">
    <location>
        <begin position="331"/>
        <end position="340"/>
    </location>
</feature>
<organism evidence="8 9">
    <name type="scientific">Anas zonorhyncha</name>
    <name type="common">Eastern spot-billed duck</name>
    <dbReference type="NCBI Taxonomy" id="75864"/>
    <lineage>
        <taxon>Eukaryota</taxon>
        <taxon>Metazoa</taxon>
        <taxon>Chordata</taxon>
        <taxon>Craniata</taxon>
        <taxon>Vertebrata</taxon>
        <taxon>Euteleostomi</taxon>
        <taxon>Archelosauria</taxon>
        <taxon>Archosauria</taxon>
        <taxon>Dinosauria</taxon>
        <taxon>Saurischia</taxon>
        <taxon>Theropoda</taxon>
        <taxon>Coelurosauria</taxon>
        <taxon>Aves</taxon>
        <taxon>Neognathae</taxon>
        <taxon>Galloanserae</taxon>
        <taxon>Anseriformes</taxon>
        <taxon>Anatidae</taxon>
        <taxon>Anatinae</taxon>
        <taxon>Anas</taxon>
    </lineage>
</organism>
<dbReference type="SMART" id="SM00369">
    <property type="entry name" value="LRR_TYP"/>
    <property type="match status" value="5"/>
</dbReference>
<dbReference type="PROSITE" id="PS51450">
    <property type="entry name" value="LRR"/>
    <property type="match status" value="3"/>
</dbReference>
<feature type="transmembrane region" description="Helical" evidence="5">
    <location>
        <begin position="569"/>
        <end position="598"/>
    </location>
</feature>
<dbReference type="PANTHER" id="PTHR24366:SF158">
    <property type="entry name" value="PLATELET GLYCOPROTEIN IB ALPHA CHAIN-LIKE-RELATED"/>
    <property type="match status" value="1"/>
</dbReference>
<dbReference type="GO" id="GO:0005886">
    <property type="term" value="C:plasma membrane"/>
    <property type="evidence" value="ECO:0007669"/>
    <property type="project" value="TreeGrafter"/>
</dbReference>
<evidence type="ECO:0000256" key="3">
    <source>
        <dbReference type="ARBA" id="ARBA00022737"/>
    </source>
</evidence>
<feature type="chain" id="PRO_5034041587" description="LRRCT domain-containing protein" evidence="6">
    <location>
        <begin position="42"/>
        <end position="735"/>
    </location>
</feature>
<protein>
    <recommendedName>
        <fullName evidence="7">LRRCT domain-containing protein</fullName>
    </recommendedName>
</protein>
<keyword evidence="2 6" id="KW-0732">Signal</keyword>
<feature type="region of interest" description="Disordered" evidence="4">
    <location>
        <begin position="359"/>
        <end position="422"/>
    </location>
</feature>
<evidence type="ECO:0000313" key="9">
    <source>
        <dbReference type="Proteomes" id="UP000694549"/>
    </source>
</evidence>
<sequence length="735" mass="79545">MDISDREKHHAHWYPCHHPGAMRFPVLLVLILLALLPLASATDPQQPCPSEMNKVKDILEVNCTGQALSAVPSGLPGDTGILLLNDNHLTSVSTAAFLPLTVLQDLDLSENGMVALNTESPLPSLRELLLSRNALVALPNLQGLPSLIRLALSYNILQNLAPEAFRAVPLLQDLDLRGNRLETLPGDTFAGLRALKDLDLSDNLLEELPKELLQDLEALETLWLSGNLLHTLPNNFFVDGHIFAYVFLTENPWHCDCDLSYLRNWIRLNEGSVYQPERGLEKTKVEVAPEKVLCHSPPEHQHQPVIHFKSDCGNVGDTDGDEYDYDEEGTPQKTTMSPSPMTHPAIPKEHTTTLRALTQPPLTTTNPPISSPSSSSLAPSTSDEVPTSTSTPSTIAPAPVSPTITSTVQPPSTTPVLTTAPPTTFISTTSLTTAVSTGLPSTSNHPQTSLATSTATSTLPMSTGMFSTSSPTALPSTSTPRASLVIESSSSLLSTTPVVSTTMLSPHAPKLLAPPNTTHFLQPSPLPPPQPLCPCSTTAETVPMLLLRAGGEGPQWVQWVLSHCCLLHFVLYLASLVLLLLSMLALACWLLWMCLVGWPSSRKSLQTQEVQYPLLRQRESTESPVWHLSSFQSPLQQTTFCTIKEIDLCPEVTTSHTYCTIKDLGIQGSPPAESSFCTTKELWVCHCPPNTSFKSFSTKLTDTNLAPLRAPSAYSLDRGAEAIGTVSVKNAGNTL</sequence>
<feature type="region of interest" description="Disordered" evidence="4">
    <location>
        <begin position="435"/>
        <end position="481"/>
    </location>
</feature>
<reference evidence="8" key="2">
    <citation type="submission" date="2025-09" db="UniProtKB">
        <authorList>
            <consortium name="Ensembl"/>
        </authorList>
    </citation>
    <scope>IDENTIFICATION</scope>
</reference>
<evidence type="ECO:0000256" key="6">
    <source>
        <dbReference type="SAM" id="SignalP"/>
    </source>
</evidence>
<accession>A0A8C0A0R5</accession>
<name>A0A8C0A0R5_9AVES</name>
<feature type="region of interest" description="Disordered" evidence="4">
    <location>
        <begin position="310"/>
        <end position="346"/>
    </location>
</feature>
<dbReference type="InterPro" id="IPR001611">
    <property type="entry name" value="Leu-rich_rpt"/>
</dbReference>
<feature type="compositionally biased region" description="Acidic residues" evidence="4">
    <location>
        <begin position="318"/>
        <end position="329"/>
    </location>
</feature>
<keyword evidence="1" id="KW-0433">Leucine-rich repeat</keyword>
<keyword evidence="5" id="KW-0472">Membrane</keyword>
<evidence type="ECO:0000256" key="4">
    <source>
        <dbReference type="SAM" id="MobiDB-lite"/>
    </source>
</evidence>
<dbReference type="SUPFAM" id="SSF52058">
    <property type="entry name" value="L domain-like"/>
    <property type="match status" value="1"/>
</dbReference>
<dbReference type="InterPro" id="IPR003591">
    <property type="entry name" value="Leu-rich_rpt_typical-subtyp"/>
</dbReference>
<dbReference type="Pfam" id="PF13855">
    <property type="entry name" value="LRR_8"/>
    <property type="match status" value="2"/>
</dbReference>
<dbReference type="PANTHER" id="PTHR24366">
    <property type="entry name" value="IG(IMMUNOGLOBULIN) AND LRR(LEUCINE RICH REPEAT) DOMAINS"/>
    <property type="match status" value="1"/>
</dbReference>
<dbReference type="Gene3D" id="3.80.10.10">
    <property type="entry name" value="Ribonuclease Inhibitor"/>
    <property type="match status" value="2"/>
</dbReference>
<dbReference type="SMART" id="SM00082">
    <property type="entry name" value="LRRCT"/>
    <property type="match status" value="1"/>
</dbReference>
<reference evidence="8" key="1">
    <citation type="submission" date="2025-08" db="UniProtKB">
        <authorList>
            <consortium name="Ensembl"/>
        </authorList>
    </citation>
    <scope>IDENTIFICATION</scope>
</reference>
<dbReference type="InterPro" id="IPR032675">
    <property type="entry name" value="LRR_dom_sf"/>
</dbReference>
<keyword evidence="5" id="KW-0812">Transmembrane</keyword>
<keyword evidence="3" id="KW-0677">Repeat</keyword>
<feature type="compositionally biased region" description="Low complexity" evidence="4">
    <location>
        <begin position="467"/>
        <end position="481"/>
    </location>
</feature>
<dbReference type="Proteomes" id="UP000694549">
    <property type="component" value="Unplaced"/>
</dbReference>
<evidence type="ECO:0000313" key="8">
    <source>
        <dbReference type="Ensembl" id="ENSAZOP00000028785.1"/>
    </source>
</evidence>
<evidence type="ECO:0000259" key="7">
    <source>
        <dbReference type="SMART" id="SM00082"/>
    </source>
</evidence>
<keyword evidence="5" id="KW-1133">Transmembrane helix</keyword>
<evidence type="ECO:0000256" key="5">
    <source>
        <dbReference type="SAM" id="Phobius"/>
    </source>
</evidence>
<evidence type="ECO:0000256" key="1">
    <source>
        <dbReference type="ARBA" id="ARBA00022614"/>
    </source>
</evidence>
<dbReference type="GO" id="GO:0007616">
    <property type="term" value="P:long-term memory"/>
    <property type="evidence" value="ECO:0007669"/>
    <property type="project" value="TreeGrafter"/>
</dbReference>
<feature type="domain" description="LRRCT" evidence="7">
    <location>
        <begin position="251"/>
        <end position="313"/>
    </location>
</feature>